<dbReference type="OrthoDB" id="1063692at2"/>
<reference evidence="2 4" key="2">
    <citation type="submission" date="2018-06" db="EMBL/GenBank/DDBJ databases">
        <authorList>
            <consortium name="Pathogen Informatics"/>
            <person name="Doyle S."/>
        </authorList>
    </citation>
    <scope>NUCLEOTIDE SEQUENCE [LARGE SCALE GENOMIC DNA]</scope>
    <source>
        <strain evidence="2 4">NCTC13492</strain>
    </source>
</reference>
<dbReference type="Proteomes" id="UP000199426">
    <property type="component" value="Unassembled WGS sequence"/>
</dbReference>
<dbReference type="AlphaFoldDB" id="A0A2X2XMF4"/>
<dbReference type="STRING" id="445960.SAMN05421542_1089"/>
<evidence type="ECO:0000313" key="3">
    <source>
        <dbReference type="Proteomes" id="UP000199426"/>
    </source>
</evidence>
<dbReference type="EMBL" id="FNEG01000001">
    <property type="protein sequence ID" value="SDI39825.1"/>
    <property type="molecule type" value="Genomic_DNA"/>
</dbReference>
<evidence type="ECO:0000313" key="1">
    <source>
        <dbReference type="EMBL" id="SDI39825.1"/>
    </source>
</evidence>
<proteinExistence type="predicted"/>
<protein>
    <recommendedName>
        <fullName evidence="5">Immunity protein 26</fullName>
    </recommendedName>
</protein>
<evidence type="ECO:0000313" key="2">
    <source>
        <dbReference type="EMBL" id="SQB26949.1"/>
    </source>
</evidence>
<organism evidence="2 4">
    <name type="scientific">Chryseobacterium jejuense</name>
    <dbReference type="NCBI Taxonomy" id="445960"/>
    <lineage>
        <taxon>Bacteria</taxon>
        <taxon>Pseudomonadati</taxon>
        <taxon>Bacteroidota</taxon>
        <taxon>Flavobacteriia</taxon>
        <taxon>Flavobacteriales</taxon>
        <taxon>Weeksellaceae</taxon>
        <taxon>Chryseobacterium group</taxon>
        <taxon>Chryseobacterium</taxon>
    </lineage>
</organism>
<keyword evidence="3" id="KW-1185">Reference proteome</keyword>
<dbReference type="Proteomes" id="UP000251670">
    <property type="component" value="Unassembled WGS sequence"/>
</dbReference>
<evidence type="ECO:0008006" key="5">
    <source>
        <dbReference type="Google" id="ProtNLM"/>
    </source>
</evidence>
<dbReference type="EMBL" id="UAWB01000002">
    <property type="protein sequence ID" value="SQB26949.1"/>
    <property type="molecule type" value="Genomic_DNA"/>
</dbReference>
<gene>
    <name evidence="2" type="ORF">NCTC13492_00628</name>
    <name evidence="1" type="ORF">SAMN05421542_1089</name>
</gene>
<name>A0A2X2XMF4_CHRJE</name>
<sequence length="217" mass="25665">MSKKLNQGDLFYLQLEGLDKFIFGQILFDVEKQYFVSSIEQDHESYFGVYEECQLIRMYKGIYDKPDLPEHLETLIDGVFIYRVDSKANRLKWGKAGHLKIDYQSVEFPEIIGDAHGSIQLLRGELHIKTQYKDINDFEISWSAEYPEVLANECVHLQGREDLVSGEHYSDSFKEMDLRNFPELRDKVYRDLNLDPDKSYYELSKEMGFDLARFYEH</sequence>
<accession>A0A2X2XMF4</accession>
<evidence type="ECO:0000313" key="4">
    <source>
        <dbReference type="Proteomes" id="UP000251670"/>
    </source>
</evidence>
<dbReference type="RefSeq" id="WP_089734250.1">
    <property type="nucleotide sequence ID" value="NZ_FNEG01000001.1"/>
</dbReference>
<reference evidence="1 3" key="1">
    <citation type="submission" date="2016-10" db="EMBL/GenBank/DDBJ databases">
        <authorList>
            <person name="Varghese N."/>
            <person name="Submissions S."/>
        </authorList>
    </citation>
    <scope>NUCLEOTIDE SEQUENCE [LARGE SCALE GENOMIC DNA]</scope>
    <source>
        <strain evidence="1 3">DSM 19299</strain>
    </source>
</reference>